<gene>
    <name evidence="3" type="ORF">Fmac_032115</name>
</gene>
<keyword evidence="4" id="KW-1185">Reference proteome</keyword>
<comment type="catalytic activity">
    <reaction evidence="1">
        <text>a ubiquinone + reduced [electron-transfer flavoprotein] = a ubiquinol + oxidized [electron-transfer flavoprotein] + H(+)</text>
        <dbReference type="Rhea" id="RHEA:24052"/>
        <dbReference type="Rhea" id="RHEA-COMP:9565"/>
        <dbReference type="Rhea" id="RHEA-COMP:9566"/>
        <dbReference type="Rhea" id="RHEA-COMP:10685"/>
        <dbReference type="Rhea" id="RHEA-COMP:10686"/>
        <dbReference type="ChEBI" id="CHEBI:15378"/>
        <dbReference type="ChEBI" id="CHEBI:16389"/>
        <dbReference type="ChEBI" id="CHEBI:17976"/>
        <dbReference type="ChEBI" id="CHEBI:57692"/>
        <dbReference type="ChEBI" id="CHEBI:58307"/>
        <dbReference type="EC" id="1.5.5.1"/>
    </reaction>
</comment>
<dbReference type="GO" id="GO:0004174">
    <property type="term" value="F:electron-transferring-flavoprotein dehydrogenase activity"/>
    <property type="evidence" value="ECO:0007669"/>
    <property type="project" value="UniProtKB-UniRule"/>
</dbReference>
<dbReference type="Proteomes" id="UP001603857">
    <property type="component" value="Unassembled WGS sequence"/>
</dbReference>
<dbReference type="InterPro" id="IPR040156">
    <property type="entry name" value="ETF-QO"/>
</dbReference>
<dbReference type="PANTHER" id="PTHR10617">
    <property type="entry name" value="ELECTRON TRANSFER FLAVOPROTEIN-UBIQUINONE OXIDOREDUCTASE"/>
    <property type="match status" value="1"/>
</dbReference>
<keyword evidence="1" id="KW-0274">FAD</keyword>
<comment type="caution">
    <text evidence="3">The sequence shown here is derived from an EMBL/GenBank/DDBJ whole genome shotgun (WGS) entry which is preliminary data.</text>
</comment>
<dbReference type="SUPFAM" id="SSF51905">
    <property type="entry name" value="FAD/NAD(P)-binding domain"/>
    <property type="match status" value="1"/>
</dbReference>
<keyword evidence="1" id="KW-0560">Oxidoreductase</keyword>
<evidence type="ECO:0000313" key="4">
    <source>
        <dbReference type="Proteomes" id="UP001603857"/>
    </source>
</evidence>
<evidence type="ECO:0000256" key="1">
    <source>
        <dbReference type="RuleBase" id="RU366068"/>
    </source>
</evidence>
<dbReference type="GO" id="GO:0051539">
    <property type="term" value="F:4 iron, 4 sulfur cluster binding"/>
    <property type="evidence" value="ECO:0007669"/>
    <property type="project" value="UniProtKB-UniRule"/>
</dbReference>
<accession>A0ABD1L405</accession>
<keyword evidence="1" id="KW-0813">Transport</keyword>
<feature type="compositionally biased region" description="Polar residues" evidence="2">
    <location>
        <begin position="18"/>
        <end position="27"/>
    </location>
</feature>
<evidence type="ECO:0000313" key="3">
    <source>
        <dbReference type="EMBL" id="KAL2318239.1"/>
    </source>
</evidence>
<sequence>MASDSDDDHDPVTRARQSRATQATINNGEQCPIKGLGFSVVTPQKEEDPSLHDDWVSAVDGSSSRTLIKFHWTLQHQKVSIPYPVFPGGAIIGCSAGFMNVPKIKGTHTAMKSGMLAAEVTFGALHEGVDMDRYWDALRNSWIWEELHKSRNYRPKIVTSLALSDSENADVRLSGKIFCMARIEELCANLGSLSCHDQIHNIIVFLKQIEGLSKHVDSFMQILSLVQFKDTPPFVLTPLLPDEMHEADFLRW</sequence>
<dbReference type="Gene3D" id="3.50.50.60">
    <property type="entry name" value="FAD/NAD(P)-binding domain"/>
    <property type="match status" value="1"/>
</dbReference>
<organism evidence="3 4">
    <name type="scientific">Flemingia macrophylla</name>
    <dbReference type="NCBI Taxonomy" id="520843"/>
    <lineage>
        <taxon>Eukaryota</taxon>
        <taxon>Viridiplantae</taxon>
        <taxon>Streptophyta</taxon>
        <taxon>Embryophyta</taxon>
        <taxon>Tracheophyta</taxon>
        <taxon>Spermatophyta</taxon>
        <taxon>Magnoliopsida</taxon>
        <taxon>eudicotyledons</taxon>
        <taxon>Gunneridae</taxon>
        <taxon>Pentapetalae</taxon>
        <taxon>rosids</taxon>
        <taxon>fabids</taxon>
        <taxon>Fabales</taxon>
        <taxon>Fabaceae</taxon>
        <taxon>Papilionoideae</taxon>
        <taxon>50 kb inversion clade</taxon>
        <taxon>NPAAA clade</taxon>
        <taxon>indigoferoid/millettioid clade</taxon>
        <taxon>Phaseoleae</taxon>
        <taxon>Flemingia</taxon>
    </lineage>
</organism>
<dbReference type="EC" id="1.5.5.1" evidence="1"/>
<comment type="cofactor">
    <cofactor evidence="1">
        <name>[4Fe-4S] cluster</name>
        <dbReference type="ChEBI" id="CHEBI:49883"/>
    </cofactor>
    <text evidence="1">Binds 1 [4Fe-4S] cluster.</text>
</comment>
<keyword evidence="1" id="KW-0479">Metal-binding</keyword>
<keyword evidence="1" id="KW-0408">Iron</keyword>
<keyword evidence="1" id="KW-0411">Iron-sulfur</keyword>
<keyword evidence="1" id="KW-0249">Electron transport</keyword>
<name>A0ABD1L405_9FABA</name>
<proteinExistence type="predicted"/>
<keyword evidence="1" id="KW-0830">Ubiquinone</keyword>
<dbReference type="EMBL" id="JBGMDY010000011">
    <property type="protein sequence ID" value="KAL2318239.1"/>
    <property type="molecule type" value="Genomic_DNA"/>
</dbReference>
<comment type="cofactor">
    <cofactor evidence="1">
        <name>FAD</name>
        <dbReference type="ChEBI" id="CHEBI:57692"/>
    </cofactor>
</comment>
<reference evidence="3 4" key="1">
    <citation type="submission" date="2024-08" db="EMBL/GenBank/DDBJ databases">
        <title>Insights into the chromosomal genome structure of Flemingia macrophylla.</title>
        <authorList>
            <person name="Ding Y."/>
            <person name="Zhao Y."/>
            <person name="Bi W."/>
            <person name="Wu M."/>
            <person name="Zhao G."/>
            <person name="Gong Y."/>
            <person name="Li W."/>
            <person name="Zhang P."/>
        </authorList>
    </citation>
    <scope>NUCLEOTIDE SEQUENCE [LARGE SCALE GENOMIC DNA]</scope>
    <source>
        <strain evidence="3">DYQJB</strain>
        <tissue evidence="3">Leaf</tissue>
    </source>
</reference>
<feature type="region of interest" description="Disordered" evidence="2">
    <location>
        <begin position="1"/>
        <end position="27"/>
    </location>
</feature>
<evidence type="ECO:0000256" key="2">
    <source>
        <dbReference type="SAM" id="MobiDB-lite"/>
    </source>
</evidence>
<dbReference type="PANTHER" id="PTHR10617:SF107">
    <property type="entry name" value="ELECTRON TRANSFER FLAVOPROTEIN-UBIQUINONE OXIDOREDUCTASE, MITOCHONDRIAL"/>
    <property type="match status" value="1"/>
</dbReference>
<dbReference type="AlphaFoldDB" id="A0ABD1L405"/>
<keyword evidence="1" id="KW-0285">Flavoprotein</keyword>
<dbReference type="GO" id="GO:0046872">
    <property type="term" value="F:metal ion binding"/>
    <property type="evidence" value="ECO:0007669"/>
    <property type="project" value="UniProtKB-KW"/>
</dbReference>
<comment type="function">
    <text evidence="1">Accepts electrons from ETF and reduces ubiquinone.</text>
</comment>
<dbReference type="InterPro" id="IPR036188">
    <property type="entry name" value="FAD/NAD-bd_sf"/>
</dbReference>
<protein>
    <recommendedName>
        <fullName evidence="1">Electron transfer flavoprotein-ubiquinone oxidoreductase</fullName>
        <shortName evidence="1">ETF-QO</shortName>
        <ecNumber evidence="1">1.5.5.1</ecNumber>
    </recommendedName>
</protein>